<dbReference type="GO" id="GO:0016829">
    <property type="term" value="F:lyase activity"/>
    <property type="evidence" value="ECO:0007669"/>
    <property type="project" value="UniProtKB-KW"/>
</dbReference>
<sequence length="307" mass="34606">MYKYKIFIILLSLLGYTNITVAAKTPDTGVLILAHGGKHESWDKAVKHASNKVQKDYLVEVAFGMANPVSMQQAINNLEKQGAKKIVVVPLFISSHSPIIRQNEYLLGFRDELADPPMMMHHGHGSDAMTDMEIKPLTINAKIFLTNALDSHPLVTNIIYDRIKKLSKKPKNETIIILAHGPNSEADNKNWIKEINSISEQIREKNNYKQIFGLTVRDDANEEVYEQAKEHLRTLVYQAGKSSDVIVVPLLLSQGGIEQGYVKRLKGLNYKWSGETLLPHKNITKFIQASVKYALEKESSNRSVTTR</sequence>
<dbReference type="PANTHER" id="PTHR33542:SF3">
    <property type="entry name" value="SIROHYDROCHLORIN FERROCHELATASE, CHLOROPLASTIC"/>
    <property type="match status" value="1"/>
</dbReference>
<organism evidence="3">
    <name type="scientific">hydrothermal vent metagenome</name>
    <dbReference type="NCBI Taxonomy" id="652676"/>
    <lineage>
        <taxon>unclassified sequences</taxon>
        <taxon>metagenomes</taxon>
        <taxon>ecological metagenomes</taxon>
    </lineage>
</organism>
<keyword evidence="1" id="KW-0479">Metal-binding</keyword>
<protein>
    <recommendedName>
        <fullName evidence="4">Sirohydrochlorin cobaltochelatase</fullName>
    </recommendedName>
</protein>
<evidence type="ECO:0000313" key="3">
    <source>
        <dbReference type="EMBL" id="VAW34725.1"/>
    </source>
</evidence>
<dbReference type="SUPFAM" id="SSF53800">
    <property type="entry name" value="Chelatase"/>
    <property type="match status" value="1"/>
</dbReference>
<dbReference type="InterPro" id="IPR002762">
    <property type="entry name" value="CbiX-like"/>
</dbReference>
<keyword evidence="2" id="KW-0456">Lyase</keyword>
<dbReference type="InterPro" id="IPR050963">
    <property type="entry name" value="Sirohydro_Cobaltochel/CbiX"/>
</dbReference>
<name>A0A3B0UU88_9ZZZZ</name>
<evidence type="ECO:0008006" key="4">
    <source>
        <dbReference type="Google" id="ProtNLM"/>
    </source>
</evidence>
<evidence type="ECO:0000256" key="2">
    <source>
        <dbReference type="ARBA" id="ARBA00023239"/>
    </source>
</evidence>
<gene>
    <name evidence="3" type="ORF">MNBD_GAMMA01-563</name>
</gene>
<dbReference type="Gene3D" id="3.40.50.1400">
    <property type="match status" value="2"/>
</dbReference>
<dbReference type="PANTHER" id="PTHR33542">
    <property type="entry name" value="SIROHYDROCHLORIN FERROCHELATASE, CHLOROPLASTIC"/>
    <property type="match status" value="1"/>
</dbReference>
<dbReference type="GO" id="GO:0046872">
    <property type="term" value="F:metal ion binding"/>
    <property type="evidence" value="ECO:0007669"/>
    <property type="project" value="UniProtKB-KW"/>
</dbReference>
<accession>A0A3B0UU88</accession>
<evidence type="ECO:0000256" key="1">
    <source>
        <dbReference type="ARBA" id="ARBA00022723"/>
    </source>
</evidence>
<reference evidence="3" key="1">
    <citation type="submission" date="2018-06" db="EMBL/GenBank/DDBJ databases">
        <authorList>
            <person name="Zhirakovskaya E."/>
        </authorList>
    </citation>
    <scope>NUCLEOTIDE SEQUENCE</scope>
</reference>
<proteinExistence type="predicted"/>
<dbReference type="Pfam" id="PF01903">
    <property type="entry name" value="CbiX"/>
    <property type="match status" value="1"/>
</dbReference>
<dbReference type="EMBL" id="UOEW01000080">
    <property type="protein sequence ID" value="VAW34725.1"/>
    <property type="molecule type" value="Genomic_DNA"/>
</dbReference>
<dbReference type="AlphaFoldDB" id="A0A3B0UU88"/>